<dbReference type="Proteomes" id="UP000789572">
    <property type="component" value="Unassembled WGS sequence"/>
</dbReference>
<keyword evidence="2" id="KW-1185">Reference proteome</keyword>
<evidence type="ECO:0000313" key="1">
    <source>
        <dbReference type="EMBL" id="CAG8666015.1"/>
    </source>
</evidence>
<comment type="caution">
    <text evidence="1">The sequence shown here is derived from an EMBL/GenBank/DDBJ whole genome shotgun (WGS) entry which is preliminary data.</text>
</comment>
<feature type="non-terminal residue" evidence="1">
    <location>
        <position position="1"/>
    </location>
</feature>
<reference evidence="1" key="1">
    <citation type="submission" date="2021-06" db="EMBL/GenBank/DDBJ databases">
        <authorList>
            <person name="Kallberg Y."/>
            <person name="Tangrot J."/>
            <person name="Rosling A."/>
        </authorList>
    </citation>
    <scope>NUCLEOTIDE SEQUENCE</scope>
    <source>
        <strain evidence="1">IA702</strain>
    </source>
</reference>
<organism evidence="1 2">
    <name type="scientific">Paraglomus occultum</name>
    <dbReference type="NCBI Taxonomy" id="144539"/>
    <lineage>
        <taxon>Eukaryota</taxon>
        <taxon>Fungi</taxon>
        <taxon>Fungi incertae sedis</taxon>
        <taxon>Mucoromycota</taxon>
        <taxon>Glomeromycotina</taxon>
        <taxon>Glomeromycetes</taxon>
        <taxon>Paraglomerales</taxon>
        <taxon>Paraglomeraceae</taxon>
        <taxon>Paraglomus</taxon>
    </lineage>
</organism>
<proteinExistence type="predicted"/>
<dbReference type="Gene3D" id="3.40.960.10">
    <property type="entry name" value="VSR Endonuclease"/>
    <property type="match status" value="1"/>
</dbReference>
<feature type="non-terminal residue" evidence="1">
    <location>
        <position position="69"/>
    </location>
</feature>
<dbReference type="EMBL" id="CAJVPJ010006079">
    <property type="protein sequence ID" value="CAG8666015.1"/>
    <property type="molecule type" value="Genomic_DNA"/>
</dbReference>
<dbReference type="OrthoDB" id="2384917at2759"/>
<name>A0A9N9E9G3_9GLOM</name>
<accession>A0A9N9E9G3</accession>
<protein>
    <submittedName>
        <fullName evidence="1">285_t:CDS:1</fullName>
    </submittedName>
</protein>
<evidence type="ECO:0000313" key="2">
    <source>
        <dbReference type="Proteomes" id="UP000789572"/>
    </source>
</evidence>
<gene>
    <name evidence="1" type="ORF">POCULU_LOCUS10705</name>
</gene>
<sequence>PGFLKTQEYPNGLELDIFYPQYGFAIVVQGIQHEKYHEFFHGGDPNSFIKQQARDQLKKKLCEENWIAL</sequence>
<dbReference type="AlphaFoldDB" id="A0A9N9E9G3"/>